<proteinExistence type="predicted"/>
<feature type="compositionally biased region" description="Low complexity" evidence="1">
    <location>
        <begin position="20"/>
        <end position="30"/>
    </location>
</feature>
<protein>
    <recommendedName>
        <fullName evidence="2">DUF4211 domain-containing protein</fullName>
    </recommendedName>
</protein>
<feature type="region of interest" description="Disordered" evidence="1">
    <location>
        <begin position="1"/>
        <end position="383"/>
    </location>
</feature>
<evidence type="ECO:0000313" key="4">
    <source>
        <dbReference type="Proteomes" id="UP000800039"/>
    </source>
</evidence>
<gene>
    <name evidence="3" type="ORF">K460DRAFT_383637</name>
</gene>
<dbReference type="AlphaFoldDB" id="A0A9P4L9L2"/>
<feature type="compositionally biased region" description="Basic residues" evidence="1">
    <location>
        <begin position="190"/>
        <end position="199"/>
    </location>
</feature>
<feature type="compositionally biased region" description="Basic residues" evidence="1">
    <location>
        <begin position="1"/>
        <end position="12"/>
    </location>
</feature>
<dbReference type="GeneID" id="63852715"/>
<feature type="compositionally biased region" description="Basic and acidic residues" evidence="1">
    <location>
        <begin position="291"/>
        <end position="313"/>
    </location>
</feature>
<dbReference type="Pfam" id="PF13926">
    <property type="entry name" value="DUF4211"/>
    <property type="match status" value="1"/>
</dbReference>
<evidence type="ECO:0000256" key="1">
    <source>
        <dbReference type="SAM" id="MobiDB-lite"/>
    </source>
</evidence>
<dbReference type="EMBL" id="ML976615">
    <property type="protein sequence ID" value="KAF1847145.1"/>
    <property type="molecule type" value="Genomic_DNA"/>
</dbReference>
<feature type="compositionally biased region" description="Acidic residues" evidence="1">
    <location>
        <begin position="248"/>
        <end position="274"/>
    </location>
</feature>
<evidence type="ECO:0000259" key="2">
    <source>
        <dbReference type="Pfam" id="PF13926"/>
    </source>
</evidence>
<dbReference type="Proteomes" id="UP000800039">
    <property type="component" value="Unassembled WGS sequence"/>
</dbReference>
<dbReference type="PANTHER" id="PTHR14689:SF0">
    <property type="entry name" value="COILED-COIL DOMAIN-CONTAINING PROTEIN 82"/>
    <property type="match status" value="1"/>
</dbReference>
<feature type="compositionally biased region" description="Polar residues" evidence="1">
    <location>
        <begin position="31"/>
        <end position="41"/>
    </location>
</feature>
<feature type="compositionally biased region" description="Basic residues" evidence="1">
    <location>
        <begin position="116"/>
        <end position="126"/>
    </location>
</feature>
<dbReference type="PANTHER" id="PTHR14689">
    <property type="entry name" value="PHORBOL-ESTER_DAG-TYPE DOMAIN-CONTAINING PROTEIN"/>
    <property type="match status" value="1"/>
</dbReference>
<feature type="compositionally biased region" description="Polar residues" evidence="1">
    <location>
        <begin position="56"/>
        <end position="66"/>
    </location>
</feature>
<feature type="region of interest" description="Disordered" evidence="1">
    <location>
        <begin position="535"/>
        <end position="560"/>
    </location>
</feature>
<dbReference type="OrthoDB" id="21499at2759"/>
<dbReference type="GO" id="GO:0005634">
    <property type="term" value="C:nucleus"/>
    <property type="evidence" value="ECO:0007669"/>
    <property type="project" value="TreeGrafter"/>
</dbReference>
<comment type="caution">
    <text evidence="3">The sequence shown here is derived from an EMBL/GenBank/DDBJ whole genome shotgun (WGS) entry which is preliminary data.</text>
</comment>
<dbReference type="RefSeq" id="XP_040789708.1">
    <property type="nucleotide sequence ID" value="XM_040935464.1"/>
</dbReference>
<reference evidence="3" key="1">
    <citation type="submission" date="2020-01" db="EMBL/GenBank/DDBJ databases">
        <authorList>
            <consortium name="DOE Joint Genome Institute"/>
            <person name="Haridas S."/>
            <person name="Albert R."/>
            <person name="Binder M."/>
            <person name="Bloem J."/>
            <person name="Labutti K."/>
            <person name="Salamov A."/>
            <person name="Andreopoulos B."/>
            <person name="Baker S.E."/>
            <person name="Barry K."/>
            <person name="Bills G."/>
            <person name="Bluhm B.H."/>
            <person name="Cannon C."/>
            <person name="Castanera R."/>
            <person name="Culley D.E."/>
            <person name="Daum C."/>
            <person name="Ezra D."/>
            <person name="Gonzalez J.B."/>
            <person name="Henrissat B."/>
            <person name="Kuo A."/>
            <person name="Liang C."/>
            <person name="Lipzen A."/>
            <person name="Lutzoni F."/>
            <person name="Magnuson J."/>
            <person name="Mondo S."/>
            <person name="Nolan M."/>
            <person name="Ohm R."/>
            <person name="Pangilinan J."/>
            <person name="Park H.-J."/>
            <person name="Ramirez L."/>
            <person name="Alfaro M."/>
            <person name="Sun H."/>
            <person name="Tritt A."/>
            <person name="Yoshinaga Y."/>
            <person name="Zwiers L.-H."/>
            <person name="Turgeon B.G."/>
            <person name="Goodwin S.B."/>
            <person name="Spatafora J.W."/>
            <person name="Crous P.W."/>
            <person name="Grigoriev I.V."/>
        </authorList>
    </citation>
    <scope>NUCLEOTIDE SEQUENCE</scope>
    <source>
        <strain evidence="3">CBS 394.84</strain>
    </source>
</reference>
<organism evidence="3 4">
    <name type="scientific">Cucurbitaria berberidis CBS 394.84</name>
    <dbReference type="NCBI Taxonomy" id="1168544"/>
    <lineage>
        <taxon>Eukaryota</taxon>
        <taxon>Fungi</taxon>
        <taxon>Dikarya</taxon>
        <taxon>Ascomycota</taxon>
        <taxon>Pezizomycotina</taxon>
        <taxon>Dothideomycetes</taxon>
        <taxon>Pleosporomycetidae</taxon>
        <taxon>Pleosporales</taxon>
        <taxon>Pleosporineae</taxon>
        <taxon>Cucurbitariaceae</taxon>
        <taxon>Cucurbitaria</taxon>
    </lineage>
</organism>
<feature type="compositionally biased region" description="Acidic residues" evidence="1">
    <location>
        <begin position="352"/>
        <end position="380"/>
    </location>
</feature>
<evidence type="ECO:0000313" key="3">
    <source>
        <dbReference type="EMBL" id="KAF1847145.1"/>
    </source>
</evidence>
<sequence length="686" mass="77655">MPPKRARERKRQTKIDFSQAAKASPSSKPSTTNAMGTSPSRPATAKPTKAAKTPRKGSTNAMIFSSSDDELQAETDRGMRLGMPAKDTPLGLFDSSDVGLISSQSSEEQEEEKIKAKPATRKRRRTKDSGKPEGEQAVEVLPRKRQRRSVVKVESSGEEEEEELRLPSKRQKTKRQDTPDEEEEQTPPRSTRRIAVRRRPASEEAVEDQTPPRSTRRRIVKRRSPSDNEEEEQAPPRRRLKVARGDSALDEEDLDDINEGGDGEDDSEDGGEERDDLKEDLAFLRSSPLLDRGRLRSTHEKPKNERQKALEALKKRRAGTNEPSSSATPIRKKPVVVDSESESELEVIKEEQDSDFEILDPVDDEDDEDDEDDDEPEGDDREANILDMFQEDGDDEGFIDDDANATIGEPSAIADLDELRLVTGLSRAKTKDLFKHAIEWMVMKKIHPAFNSTKNIYTITFRKLDDEVKGLAGSKFTSSVWTPDFTRAIRARPDLMLDEISFGRREVMAAHCEACNRTNHTATFELMLTGPPYDAETLEPLENDTDSDSSDSDDDSELSADSEVLLNGEKPAHNALGERLPPESHGFPLGSTCKANAQVAHTLHHWRYHLYQWVKDYLAREGYLTAEKLVKRDKWSDKKRQKAAHKIVDGMERDGEIKKLYRLYKEQIEFAIEARNDYQNGWGRRN</sequence>
<feature type="compositionally biased region" description="Low complexity" evidence="1">
    <location>
        <begin position="42"/>
        <end position="51"/>
    </location>
</feature>
<accession>A0A9P4L9L2</accession>
<feature type="compositionally biased region" description="Acidic residues" evidence="1">
    <location>
        <begin position="536"/>
        <end position="560"/>
    </location>
</feature>
<dbReference type="InterPro" id="IPR025451">
    <property type="entry name" value="DUF4211"/>
</dbReference>
<feature type="domain" description="DUF4211" evidence="2">
    <location>
        <begin position="398"/>
        <end position="538"/>
    </location>
</feature>
<feature type="compositionally biased region" description="Basic residues" evidence="1">
    <location>
        <begin position="214"/>
        <end position="223"/>
    </location>
</feature>
<keyword evidence="4" id="KW-1185">Reference proteome</keyword>
<name>A0A9P4L9L2_9PLEO</name>